<dbReference type="EMBL" id="FTOV01000008">
    <property type="protein sequence ID" value="SIT16611.1"/>
    <property type="molecule type" value="Genomic_DNA"/>
</dbReference>
<protein>
    <submittedName>
        <fullName evidence="1">Uncharacterized protein</fullName>
    </submittedName>
</protein>
<gene>
    <name evidence="1" type="ORF">SAMN05421785_108114</name>
</gene>
<proteinExistence type="predicted"/>
<organism evidence="1 2">
    <name type="scientific">Chryseobacterium gambrini</name>
    <dbReference type="NCBI Taxonomy" id="373672"/>
    <lineage>
        <taxon>Bacteria</taxon>
        <taxon>Pseudomonadati</taxon>
        <taxon>Bacteroidota</taxon>
        <taxon>Flavobacteriia</taxon>
        <taxon>Flavobacteriales</taxon>
        <taxon>Weeksellaceae</taxon>
        <taxon>Chryseobacterium group</taxon>
        <taxon>Chryseobacterium</taxon>
    </lineage>
</organism>
<reference evidence="1 2" key="1">
    <citation type="submission" date="2017-01" db="EMBL/GenBank/DDBJ databases">
        <authorList>
            <person name="Mah S.A."/>
            <person name="Swanson W.J."/>
            <person name="Moy G.W."/>
            <person name="Vacquier V.D."/>
        </authorList>
    </citation>
    <scope>NUCLEOTIDE SEQUENCE [LARGE SCALE GENOMIC DNA]</scope>
    <source>
        <strain evidence="1 2">DSM 18014</strain>
    </source>
</reference>
<accession>A0A1N7Q1C2</accession>
<sequence length="41" mass="4890">MLIIDFEDDLNTEEITEAICRIRTDIKDEFKLVNYVIIQSE</sequence>
<evidence type="ECO:0000313" key="1">
    <source>
        <dbReference type="EMBL" id="SIT16611.1"/>
    </source>
</evidence>
<name>A0A1N7Q1C2_9FLAO</name>
<dbReference type="AlphaFoldDB" id="A0A1N7Q1C2"/>
<evidence type="ECO:0000313" key="2">
    <source>
        <dbReference type="Proteomes" id="UP000185781"/>
    </source>
</evidence>
<dbReference type="STRING" id="373672.SAMN05421785_108114"/>
<dbReference type="Proteomes" id="UP000185781">
    <property type="component" value="Unassembled WGS sequence"/>
</dbReference>